<protein>
    <submittedName>
        <fullName evidence="1">Uncharacterized protein</fullName>
    </submittedName>
</protein>
<dbReference type="AlphaFoldDB" id="A0A151J165"/>
<reference evidence="1 2" key="1">
    <citation type="submission" date="2015-09" db="EMBL/GenBank/DDBJ databases">
        <title>Trachymyrmex cornetzi WGS genome.</title>
        <authorList>
            <person name="Nygaard S."/>
            <person name="Hu H."/>
            <person name="Boomsma J."/>
            <person name="Zhang G."/>
        </authorList>
    </citation>
    <scope>NUCLEOTIDE SEQUENCE [LARGE SCALE GENOMIC DNA]</scope>
    <source>
        <strain evidence="1">Tcor2-1</strain>
        <tissue evidence="1">Whole body</tissue>
    </source>
</reference>
<name>A0A151J165_9HYME</name>
<sequence>MPLEENYQIVSIDVCVCITSMYTNISNDKSFSFKNNFDKILSSCDLAMISIEKELANSFDYIISLDYVTIEVT</sequence>
<organism evidence="1 2">
    <name type="scientific">Trachymyrmex cornetzi</name>
    <dbReference type="NCBI Taxonomy" id="471704"/>
    <lineage>
        <taxon>Eukaryota</taxon>
        <taxon>Metazoa</taxon>
        <taxon>Ecdysozoa</taxon>
        <taxon>Arthropoda</taxon>
        <taxon>Hexapoda</taxon>
        <taxon>Insecta</taxon>
        <taxon>Pterygota</taxon>
        <taxon>Neoptera</taxon>
        <taxon>Endopterygota</taxon>
        <taxon>Hymenoptera</taxon>
        <taxon>Apocrita</taxon>
        <taxon>Aculeata</taxon>
        <taxon>Formicoidea</taxon>
        <taxon>Formicidae</taxon>
        <taxon>Myrmicinae</taxon>
        <taxon>Trachymyrmex</taxon>
    </lineage>
</organism>
<dbReference type="Proteomes" id="UP000078492">
    <property type="component" value="Unassembled WGS sequence"/>
</dbReference>
<keyword evidence="2" id="KW-1185">Reference proteome</keyword>
<dbReference type="EMBL" id="KQ980564">
    <property type="protein sequence ID" value="KYN15553.1"/>
    <property type="molecule type" value="Genomic_DNA"/>
</dbReference>
<accession>A0A151J165</accession>
<evidence type="ECO:0000313" key="1">
    <source>
        <dbReference type="EMBL" id="KYN15553.1"/>
    </source>
</evidence>
<proteinExistence type="predicted"/>
<gene>
    <name evidence="1" type="ORF">ALC57_12223</name>
</gene>
<evidence type="ECO:0000313" key="2">
    <source>
        <dbReference type="Proteomes" id="UP000078492"/>
    </source>
</evidence>